<feature type="domain" description="TFG box profile" evidence="12">
    <location>
        <begin position="610"/>
        <end position="630"/>
    </location>
</feature>
<reference evidence="14 15" key="1">
    <citation type="submission" date="2020-06" db="EMBL/GenBank/DDBJ databases">
        <title>WGS assembly of Ceratodon purpureus strain R40.</title>
        <authorList>
            <person name="Carey S.B."/>
            <person name="Jenkins J."/>
            <person name="Shu S."/>
            <person name="Lovell J.T."/>
            <person name="Sreedasyam A."/>
            <person name="Maumus F."/>
            <person name="Tiley G.P."/>
            <person name="Fernandez-Pozo N."/>
            <person name="Barry K."/>
            <person name="Chen C."/>
            <person name="Wang M."/>
            <person name="Lipzen A."/>
            <person name="Daum C."/>
            <person name="Saski C.A."/>
            <person name="Payton A.C."/>
            <person name="Mcbreen J.C."/>
            <person name="Conrad R.E."/>
            <person name="Kollar L.M."/>
            <person name="Olsson S."/>
            <person name="Huttunen S."/>
            <person name="Landis J.B."/>
            <person name="Wickett N.J."/>
            <person name="Johnson M.G."/>
            <person name="Rensing S.A."/>
            <person name="Grimwood J."/>
            <person name="Schmutz J."/>
            <person name="Mcdaniel S.F."/>
        </authorList>
    </citation>
    <scope>NUCLEOTIDE SEQUENCE [LARGE SCALE GENOMIC DNA]</scope>
    <source>
        <strain evidence="14 15">R40</strain>
    </source>
</reference>
<dbReference type="InterPro" id="IPR025609">
    <property type="entry name" value="Lsm14-like_N"/>
</dbReference>
<dbReference type="GO" id="GO:0000932">
    <property type="term" value="C:P-body"/>
    <property type="evidence" value="ECO:0007669"/>
    <property type="project" value="UniProtKB-SubCell"/>
</dbReference>
<feature type="compositionally biased region" description="Low complexity" evidence="9">
    <location>
        <begin position="295"/>
        <end position="308"/>
    </location>
</feature>
<evidence type="ECO:0000256" key="4">
    <source>
        <dbReference type="ARBA" id="ARBA00022491"/>
    </source>
</evidence>
<feature type="compositionally biased region" description="Polar residues" evidence="9">
    <location>
        <begin position="406"/>
        <end position="418"/>
    </location>
</feature>
<comment type="similarity">
    <text evidence="2">Belongs to the LSM14 family.</text>
</comment>
<name>A0A8T0HHG0_CERPU</name>
<evidence type="ECO:0000256" key="9">
    <source>
        <dbReference type="SAM" id="MobiDB-lite"/>
    </source>
</evidence>
<comment type="subcellular location">
    <subcellularLocation>
        <location evidence="1">Cytoplasm</location>
        <location evidence="1">P-body</location>
    </subcellularLocation>
</comment>
<evidence type="ECO:0000256" key="3">
    <source>
        <dbReference type="ARBA" id="ARBA00022490"/>
    </source>
</evidence>
<dbReference type="PROSITE" id="PS51513">
    <property type="entry name" value="FFD"/>
    <property type="match status" value="1"/>
</dbReference>
<feature type="domain" description="Sm" evidence="13">
    <location>
        <begin position="5"/>
        <end position="88"/>
    </location>
</feature>
<dbReference type="PROSITE" id="PS51512">
    <property type="entry name" value="DFDF"/>
    <property type="match status" value="1"/>
</dbReference>
<dbReference type="SMART" id="SM01271">
    <property type="entry name" value="LSM14"/>
    <property type="match status" value="1"/>
</dbReference>
<feature type="compositionally biased region" description="Low complexity" evidence="9">
    <location>
        <begin position="363"/>
        <end position="373"/>
    </location>
</feature>
<dbReference type="InterPro" id="IPR025761">
    <property type="entry name" value="FFD_box"/>
</dbReference>
<evidence type="ECO:0008006" key="16">
    <source>
        <dbReference type="Google" id="ProtNLM"/>
    </source>
</evidence>
<evidence type="ECO:0000259" key="11">
    <source>
        <dbReference type="PROSITE" id="PS51513"/>
    </source>
</evidence>
<dbReference type="InterPro" id="IPR025762">
    <property type="entry name" value="DFDF"/>
</dbReference>
<dbReference type="GO" id="GO:0006397">
    <property type="term" value="P:mRNA processing"/>
    <property type="evidence" value="ECO:0007669"/>
    <property type="project" value="UniProtKB-KW"/>
</dbReference>
<dbReference type="FunFam" id="2.30.30.100:FF:000033">
    <property type="entry name" value="Trailer hitch, isoform C"/>
    <property type="match status" value="1"/>
</dbReference>
<dbReference type="Pfam" id="PF09532">
    <property type="entry name" value="FDF"/>
    <property type="match status" value="1"/>
</dbReference>
<feature type="region of interest" description="Disordered" evidence="9">
    <location>
        <begin position="81"/>
        <end position="281"/>
    </location>
</feature>
<dbReference type="Gene3D" id="2.30.30.100">
    <property type="match status" value="1"/>
</dbReference>
<feature type="compositionally biased region" description="Polar residues" evidence="9">
    <location>
        <begin position="387"/>
        <end position="396"/>
    </location>
</feature>
<feature type="compositionally biased region" description="Pro residues" evidence="9">
    <location>
        <begin position="204"/>
        <end position="214"/>
    </location>
</feature>
<feature type="compositionally biased region" description="Low complexity" evidence="9">
    <location>
        <begin position="420"/>
        <end position="431"/>
    </location>
</feature>
<accession>A0A8T0HHG0</accession>
<evidence type="ECO:0000259" key="12">
    <source>
        <dbReference type="PROSITE" id="PS51536"/>
    </source>
</evidence>
<dbReference type="Pfam" id="PF12701">
    <property type="entry name" value="LSM14"/>
    <property type="match status" value="1"/>
</dbReference>
<gene>
    <name evidence="14" type="ORF">KC19_6G107000</name>
</gene>
<feature type="region of interest" description="Disordered" evidence="9">
    <location>
        <begin position="295"/>
        <end position="525"/>
    </location>
</feature>
<keyword evidence="15" id="KW-1185">Reference proteome</keyword>
<evidence type="ECO:0000313" key="14">
    <source>
        <dbReference type="EMBL" id="KAG0569679.1"/>
    </source>
</evidence>
<feature type="short sequence motif" description="TFG box" evidence="8">
    <location>
        <begin position="610"/>
        <end position="630"/>
    </location>
</feature>
<dbReference type="PANTHER" id="PTHR13586:SF0">
    <property type="entry name" value="TRAILER HITCH, ISOFORM H"/>
    <property type="match status" value="1"/>
</dbReference>
<dbReference type="InterPro" id="IPR019050">
    <property type="entry name" value="FDF_dom"/>
</dbReference>
<comment type="caution">
    <text evidence="14">The sequence shown here is derived from an EMBL/GenBank/DDBJ whole genome shotgun (WGS) entry which is preliminary data.</text>
</comment>
<evidence type="ECO:0000256" key="1">
    <source>
        <dbReference type="ARBA" id="ARBA00004201"/>
    </source>
</evidence>
<evidence type="ECO:0000259" key="13">
    <source>
        <dbReference type="PROSITE" id="PS52002"/>
    </source>
</evidence>
<dbReference type="InterPro" id="IPR010920">
    <property type="entry name" value="LSM_dom_sf"/>
</dbReference>
<evidence type="ECO:0000256" key="2">
    <source>
        <dbReference type="ARBA" id="ARBA00010415"/>
    </source>
</evidence>
<feature type="compositionally biased region" description="Polar residues" evidence="9">
    <location>
        <begin position="450"/>
        <end position="463"/>
    </location>
</feature>
<dbReference type="AlphaFoldDB" id="A0A8T0HHG0"/>
<feature type="domain" description="DFDF" evidence="10">
    <location>
        <begin position="521"/>
        <end position="557"/>
    </location>
</feature>
<keyword evidence="4" id="KW-0678">Repressor</keyword>
<feature type="compositionally biased region" description="Polar residues" evidence="9">
    <location>
        <begin position="471"/>
        <end position="481"/>
    </location>
</feature>
<dbReference type="CDD" id="cd01736">
    <property type="entry name" value="LSm14_N"/>
    <property type="match status" value="1"/>
</dbReference>
<dbReference type="GO" id="GO:0033962">
    <property type="term" value="P:P-body assembly"/>
    <property type="evidence" value="ECO:0007669"/>
    <property type="project" value="TreeGrafter"/>
</dbReference>
<evidence type="ECO:0000313" key="15">
    <source>
        <dbReference type="Proteomes" id="UP000822688"/>
    </source>
</evidence>
<evidence type="ECO:0000259" key="10">
    <source>
        <dbReference type="PROSITE" id="PS51512"/>
    </source>
</evidence>
<dbReference type="PROSITE" id="PS52002">
    <property type="entry name" value="SM"/>
    <property type="match status" value="1"/>
</dbReference>
<sequence length="685" mass="69976">MGRGRGPNTADSYIGSLISLTSKSEIRYEGILYTVDTENSNIALQNVRSFGTEGRKKDGPQIPASDKVYDYIIFRGSDIKDLQVKSSPPPPLQPPPPPSQPTDPAIISLQSQPQYPPPSSLGSYNGGAPAAGSSSEPSAPPPPYMGMPPSQFRGAVPPLYPPGGLQSWGPPPPPPGANGAGMGMPMYWQGYYRPPPAGHMQHQPMPPQPPPSLAAPPQGGQQQQLQQQGPQAPSLPGQVSAPAMSRPPGPVTGPSSSGAAGSASQSQAATSASSVPMASAASSAALVAPLMPTTTAPASTSVTATIPPQSTQNTAASPVATSIGTSASGSGLGVPVSAASSLPSSMQGVSAVITPMRGDPRRGVGLVSQVPPVQGGGSSSQGPHIQSIPNAASVSSGGLIRPQGEAAQSSGTAGTKTKSGVAGAQEQAAAKVEQKAVEPANAARSGVVLASSQGAPAQEQASQPLLPLPSAEQTQQGTAQRGSHGVPVGQRNRWQGNGYMGNGYYNRRGRGRGGGSGRGVGLANPTQQFTEDFDFTAMNEKFNKDEVWGTLGGKGESAGDEEEYEYDDGHVEDEIAHNEESDASKKALYNKDDFFDSLSCDTLDREGGRGERTKFSEQRKIDTETFGAFPVRSRGGRGFRGGRRGGYRGGYYGGGGGSYGIGRGGGGGGSYGRGRGMGRLSSGIV</sequence>
<organism evidence="14 15">
    <name type="scientific">Ceratodon purpureus</name>
    <name type="common">Fire moss</name>
    <name type="synonym">Dicranum purpureum</name>
    <dbReference type="NCBI Taxonomy" id="3225"/>
    <lineage>
        <taxon>Eukaryota</taxon>
        <taxon>Viridiplantae</taxon>
        <taxon>Streptophyta</taxon>
        <taxon>Embryophyta</taxon>
        <taxon>Bryophyta</taxon>
        <taxon>Bryophytina</taxon>
        <taxon>Bryopsida</taxon>
        <taxon>Dicranidae</taxon>
        <taxon>Pseudoditrichales</taxon>
        <taxon>Ditrichaceae</taxon>
        <taxon>Ceratodon</taxon>
    </lineage>
</organism>
<dbReference type="SMART" id="SM01199">
    <property type="entry name" value="FDF"/>
    <property type="match status" value="1"/>
</dbReference>
<dbReference type="InterPro" id="IPR025768">
    <property type="entry name" value="TFG_box"/>
</dbReference>
<feature type="short sequence motif" description="FFD box" evidence="7">
    <location>
        <begin position="587"/>
        <end position="602"/>
    </location>
</feature>
<feature type="compositionally biased region" description="Low complexity" evidence="9">
    <location>
        <begin position="252"/>
        <end position="281"/>
    </location>
</feature>
<dbReference type="PROSITE" id="PS51536">
    <property type="entry name" value="TFG"/>
    <property type="match status" value="1"/>
</dbReference>
<dbReference type="SUPFAM" id="SSF50182">
    <property type="entry name" value="Sm-like ribonucleoproteins"/>
    <property type="match status" value="1"/>
</dbReference>
<proteinExistence type="inferred from homology"/>
<keyword evidence="5" id="KW-0507">mRNA processing</keyword>
<feature type="compositionally biased region" description="Low complexity" evidence="9">
    <location>
        <begin position="215"/>
        <end position="238"/>
    </location>
</feature>
<protein>
    <recommendedName>
        <fullName evidence="16">Protein decapping 5</fullName>
    </recommendedName>
</protein>
<evidence type="ECO:0000256" key="8">
    <source>
        <dbReference type="PROSITE-ProRule" id="PRU00869"/>
    </source>
</evidence>
<dbReference type="Proteomes" id="UP000822688">
    <property type="component" value="Chromosome 6"/>
</dbReference>
<dbReference type="GO" id="GO:0034063">
    <property type="term" value="P:stress granule assembly"/>
    <property type="evidence" value="ECO:0007669"/>
    <property type="project" value="TreeGrafter"/>
</dbReference>
<dbReference type="InterPro" id="IPR047575">
    <property type="entry name" value="Sm"/>
</dbReference>
<dbReference type="PANTHER" id="PTHR13586">
    <property type="entry name" value="SCD6 PROTEIN-RELATED"/>
    <property type="match status" value="1"/>
</dbReference>
<feature type="compositionally biased region" description="Low complexity" evidence="9">
    <location>
        <begin position="320"/>
        <end position="345"/>
    </location>
</feature>
<feature type="compositionally biased region" description="Low complexity" evidence="9">
    <location>
        <begin position="120"/>
        <end position="137"/>
    </location>
</feature>
<feature type="compositionally biased region" description="Pro residues" evidence="9">
    <location>
        <begin position="87"/>
        <end position="101"/>
    </location>
</feature>
<feature type="domain" description="FFD box profile" evidence="11">
    <location>
        <begin position="587"/>
        <end position="602"/>
    </location>
</feature>
<dbReference type="EMBL" id="CM026427">
    <property type="protein sequence ID" value="KAG0569679.1"/>
    <property type="molecule type" value="Genomic_DNA"/>
</dbReference>
<evidence type="ECO:0000256" key="6">
    <source>
        <dbReference type="ARBA" id="ARBA00059323"/>
    </source>
</evidence>
<keyword evidence="3" id="KW-0963">Cytoplasm</keyword>
<evidence type="ECO:0000256" key="7">
    <source>
        <dbReference type="PROSITE-ProRule" id="PRU00846"/>
    </source>
</evidence>
<dbReference type="GO" id="GO:0003729">
    <property type="term" value="F:mRNA binding"/>
    <property type="evidence" value="ECO:0007669"/>
    <property type="project" value="TreeGrafter"/>
</dbReference>
<evidence type="ECO:0000256" key="5">
    <source>
        <dbReference type="ARBA" id="ARBA00022664"/>
    </source>
</evidence>
<comment type="function">
    <text evidence="6">As a component of the decapping complex, involved in the degradation of mRNAs. Promotes P-body formation. Translational repressor.</text>
</comment>